<evidence type="ECO:0000256" key="2">
    <source>
        <dbReference type="ARBA" id="ARBA00009435"/>
    </source>
</evidence>
<dbReference type="InterPro" id="IPR007582">
    <property type="entry name" value="TFIID_NTD2"/>
</dbReference>
<dbReference type="Pfam" id="PF04494">
    <property type="entry name" value="TFIID_NTD2"/>
    <property type="match status" value="1"/>
</dbReference>
<sequence length="628" mass="70194">MNKKKPKTDATCKRSKNEVVRAALGSYLKRRNYTISETFRHAEGDSALSHVQDTNPRMEVPMSLSREQMALTTAIENDATRNNSILYSCINSDSSQVDQQFNKFKTWVNDLAAVDCRVELSCLIIPLFCHMYLEMLQGGNRQLAPKFLKRYQHTLISENCTVGRVTEVLEELSYITCTQDINTRPIVKAFRSCKYQCQLSAKSLASLKKYLAVQGHVVLFQALQTWFDLEIPSTSTDLSRLEEDDDDKTEFTDKKDLRNDENTDKSSKEFPITEGPVDLEEGLRQLQEAVRLLEEEPITATPLLLYTIVNTDCNITCARLSQSQRVLVAGCVTSEVRVYPIPGSRSLGYECPIINNPTAHINLACDEVLPPRKIQRIGFEDSNYESLRGHSDAVHDVAFVPEANTVISVSADCTMRAWDMQDFSNAAIYRGHNYPIYSVDVSAWSVYLATASHDRTARLWSLDRTFCLRIFAGHQQEVNVVKFHPNGSYLATASADKTVRLWSIVDGKMVRVFPGHKGSVHALAFSENGKFIASAGDDKRIKVWDLAEGTVIADLKGHTDPVVGLQWIPGCDGIASFSTDTVVRTWGLNSTLGTEAYTTDILECDTGCSSLLNLQYSHRNSISCIGCL</sequence>
<evidence type="ECO:0000256" key="4">
    <source>
        <dbReference type="ARBA" id="ARBA00022737"/>
    </source>
</evidence>
<proteinExistence type="inferred from homology"/>
<dbReference type="KEGG" id="foc:113203120"/>
<keyword evidence="11" id="KW-1185">Reference proteome</keyword>
<dbReference type="Pfam" id="PF00400">
    <property type="entry name" value="WD40"/>
    <property type="match status" value="5"/>
</dbReference>
<evidence type="ECO:0000259" key="10">
    <source>
        <dbReference type="Pfam" id="PF04494"/>
    </source>
</evidence>
<keyword evidence="6" id="KW-0804">Transcription</keyword>
<evidence type="ECO:0000313" key="11">
    <source>
        <dbReference type="Proteomes" id="UP000504606"/>
    </source>
</evidence>
<dbReference type="PROSITE" id="PS00678">
    <property type="entry name" value="WD_REPEATS_1"/>
    <property type="match status" value="2"/>
</dbReference>
<feature type="repeat" description="WD" evidence="8">
    <location>
        <begin position="429"/>
        <end position="463"/>
    </location>
</feature>
<dbReference type="PANTHER" id="PTHR19879:SF5">
    <property type="entry name" value="WD REPEAT-CONTAINING PROTEIN 55 HOMOLOG"/>
    <property type="match status" value="1"/>
</dbReference>
<feature type="repeat" description="WD" evidence="8">
    <location>
        <begin position="387"/>
        <end position="428"/>
    </location>
</feature>
<dbReference type="AlphaFoldDB" id="A0A9C6UC07"/>
<dbReference type="SUPFAM" id="SSF50978">
    <property type="entry name" value="WD40 repeat-like"/>
    <property type="match status" value="1"/>
</dbReference>
<dbReference type="PROSITE" id="PS50082">
    <property type="entry name" value="WD_REPEATS_2"/>
    <property type="match status" value="5"/>
</dbReference>
<feature type="region of interest" description="Disordered" evidence="9">
    <location>
        <begin position="238"/>
        <end position="274"/>
    </location>
</feature>
<dbReference type="InterPro" id="IPR037264">
    <property type="entry name" value="TFIID_NTD2_sf"/>
</dbReference>
<evidence type="ECO:0000313" key="12">
    <source>
        <dbReference type="RefSeq" id="XP_052126068.1"/>
    </source>
</evidence>
<comment type="similarity">
    <text evidence="2">Belongs to the WD repeat TAF5 family.</text>
</comment>
<dbReference type="InterPro" id="IPR036322">
    <property type="entry name" value="WD40_repeat_dom_sf"/>
</dbReference>
<dbReference type="InterPro" id="IPR015943">
    <property type="entry name" value="WD40/YVTN_repeat-like_dom_sf"/>
</dbReference>
<dbReference type="RefSeq" id="XP_052126068.1">
    <property type="nucleotide sequence ID" value="XM_052270108.1"/>
</dbReference>
<dbReference type="PANTHER" id="PTHR19879">
    <property type="entry name" value="TRANSCRIPTION INITIATION FACTOR TFIID"/>
    <property type="match status" value="1"/>
</dbReference>
<comment type="subcellular location">
    <subcellularLocation>
        <location evidence="1">Nucleus</location>
    </subcellularLocation>
</comment>
<evidence type="ECO:0000256" key="8">
    <source>
        <dbReference type="PROSITE-ProRule" id="PRU00221"/>
    </source>
</evidence>
<dbReference type="PROSITE" id="PS50294">
    <property type="entry name" value="WD_REPEATS_REGION"/>
    <property type="match status" value="5"/>
</dbReference>
<feature type="compositionally biased region" description="Basic and acidic residues" evidence="9">
    <location>
        <begin position="249"/>
        <end position="268"/>
    </location>
</feature>
<dbReference type="GO" id="GO:0005634">
    <property type="term" value="C:nucleus"/>
    <property type="evidence" value="ECO:0007669"/>
    <property type="project" value="UniProtKB-SubCell"/>
</dbReference>
<evidence type="ECO:0000256" key="1">
    <source>
        <dbReference type="ARBA" id="ARBA00004123"/>
    </source>
</evidence>
<dbReference type="InterPro" id="IPR019775">
    <property type="entry name" value="WD40_repeat_CS"/>
</dbReference>
<dbReference type="CDD" id="cd08044">
    <property type="entry name" value="TAF5_NTD2"/>
    <property type="match status" value="1"/>
</dbReference>
<dbReference type="InterPro" id="IPR020472">
    <property type="entry name" value="WD40_PAC1"/>
</dbReference>
<organism evidence="11 12">
    <name type="scientific">Frankliniella occidentalis</name>
    <name type="common">Western flower thrips</name>
    <name type="synonym">Euthrips occidentalis</name>
    <dbReference type="NCBI Taxonomy" id="133901"/>
    <lineage>
        <taxon>Eukaryota</taxon>
        <taxon>Metazoa</taxon>
        <taxon>Ecdysozoa</taxon>
        <taxon>Arthropoda</taxon>
        <taxon>Hexapoda</taxon>
        <taxon>Insecta</taxon>
        <taxon>Pterygota</taxon>
        <taxon>Neoptera</taxon>
        <taxon>Paraneoptera</taxon>
        <taxon>Thysanoptera</taxon>
        <taxon>Terebrantia</taxon>
        <taxon>Thripoidea</taxon>
        <taxon>Thripidae</taxon>
        <taxon>Frankliniella</taxon>
    </lineage>
</organism>
<evidence type="ECO:0000256" key="3">
    <source>
        <dbReference type="ARBA" id="ARBA00022574"/>
    </source>
</evidence>
<evidence type="ECO:0000256" key="6">
    <source>
        <dbReference type="ARBA" id="ARBA00023163"/>
    </source>
</evidence>
<dbReference type="Gene3D" id="2.130.10.10">
    <property type="entry name" value="YVTN repeat-like/Quinoprotein amine dehydrogenase"/>
    <property type="match status" value="2"/>
</dbReference>
<dbReference type="CDD" id="cd00200">
    <property type="entry name" value="WD40"/>
    <property type="match status" value="1"/>
</dbReference>
<dbReference type="Proteomes" id="UP000504606">
    <property type="component" value="Unplaced"/>
</dbReference>
<feature type="repeat" description="WD" evidence="8">
    <location>
        <begin position="471"/>
        <end position="512"/>
    </location>
</feature>
<dbReference type="InterPro" id="IPR001680">
    <property type="entry name" value="WD40_rpt"/>
</dbReference>
<accession>A0A9C6UC07</accession>
<dbReference type="GeneID" id="113203120"/>
<dbReference type="SMART" id="SM00320">
    <property type="entry name" value="WD40"/>
    <property type="match status" value="6"/>
</dbReference>
<keyword evidence="4" id="KW-0677">Repeat</keyword>
<name>A0A9C6UC07_FRAOC</name>
<evidence type="ECO:0000256" key="9">
    <source>
        <dbReference type="SAM" id="MobiDB-lite"/>
    </source>
</evidence>
<keyword evidence="3 8" id="KW-0853">WD repeat</keyword>
<protein>
    <submittedName>
        <fullName evidence="12">TAF5-like RNA polymerase II p300/CBP-associated factor-associated factor 65 kDa subunit 5L isoform X1</fullName>
    </submittedName>
</protein>
<keyword evidence="7" id="KW-0539">Nucleus</keyword>
<feature type="repeat" description="WD" evidence="8">
    <location>
        <begin position="555"/>
        <end position="590"/>
    </location>
</feature>
<dbReference type="PRINTS" id="PR00320">
    <property type="entry name" value="GPROTEINBRPT"/>
</dbReference>
<feature type="repeat" description="WD" evidence="8">
    <location>
        <begin position="513"/>
        <end position="554"/>
    </location>
</feature>
<feature type="domain" description="TFIID subunit TAF5 NTD2" evidence="10">
    <location>
        <begin position="92"/>
        <end position="224"/>
    </location>
</feature>
<dbReference type="SUPFAM" id="SSF160897">
    <property type="entry name" value="Taf5 N-terminal domain-like"/>
    <property type="match status" value="1"/>
</dbReference>
<gene>
    <name evidence="12" type="primary">LOC113203120</name>
</gene>
<evidence type="ECO:0000256" key="7">
    <source>
        <dbReference type="ARBA" id="ARBA00023242"/>
    </source>
</evidence>
<keyword evidence="5" id="KW-0805">Transcription regulation</keyword>
<dbReference type="Gene3D" id="1.25.40.500">
    <property type="entry name" value="TFIID subunit TAF5, NTD2 domain"/>
    <property type="match status" value="1"/>
</dbReference>
<dbReference type="OrthoDB" id="10266330at2759"/>
<evidence type="ECO:0000256" key="5">
    <source>
        <dbReference type="ARBA" id="ARBA00023015"/>
    </source>
</evidence>
<reference evidence="12" key="1">
    <citation type="submission" date="2025-08" db="UniProtKB">
        <authorList>
            <consortium name="RefSeq"/>
        </authorList>
    </citation>
    <scope>IDENTIFICATION</scope>
    <source>
        <tissue evidence="12">Whole organism</tissue>
    </source>
</reference>